<proteinExistence type="predicted"/>
<dbReference type="Proteomes" id="UP001178288">
    <property type="component" value="Chromosome"/>
</dbReference>
<dbReference type="RefSeq" id="WP_066083238.1">
    <property type="nucleotide sequence ID" value="NZ_CP126114.1"/>
</dbReference>
<protein>
    <recommendedName>
        <fullName evidence="2">HIT domain-containing protein</fullName>
    </recommendedName>
</protein>
<dbReference type="KEGG" id="nnv:QNH39_05140"/>
<name>A0AA95MTV0_9BACI</name>
<keyword evidence="4" id="KW-1185">Reference proteome</keyword>
<organism evidence="3 4">
    <name type="scientific">Neobacillus novalis</name>
    <dbReference type="NCBI Taxonomy" id="220687"/>
    <lineage>
        <taxon>Bacteria</taxon>
        <taxon>Bacillati</taxon>
        <taxon>Bacillota</taxon>
        <taxon>Bacilli</taxon>
        <taxon>Bacillales</taxon>
        <taxon>Bacillaceae</taxon>
        <taxon>Neobacillus</taxon>
    </lineage>
</organism>
<dbReference type="EMBL" id="CP126114">
    <property type="protein sequence ID" value="WHY87246.1"/>
    <property type="molecule type" value="Genomic_DNA"/>
</dbReference>
<dbReference type="Gene3D" id="3.30.428.10">
    <property type="entry name" value="HIT-like"/>
    <property type="match status" value="1"/>
</dbReference>
<feature type="domain" description="HIT" evidence="2">
    <location>
        <begin position="13"/>
        <end position="114"/>
    </location>
</feature>
<dbReference type="SUPFAM" id="SSF54197">
    <property type="entry name" value="HIT-like"/>
    <property type="match status" value="1"/>
</dbReference>
<dbReference type="InterPro" id="IPR036265">
    <property type="entry name" value="HIT-like_sf"/>
</dbReference>
<sequence>MKVSLNEDWKKDRIASAHLGENPMVIAKMRSGFAVIGDTQFLPGYCVLLPFVNVNTLNDLDVKQRTEYLLDMSIIGDAIQEVCEPRRINYSIYGNTDVFLHAHIFPRYEWEPEERIPKPVWQYSEDKWRDSKYHFSAEEHGELKEKLTIKINDLINRIY</sequence>
<dbReference type="PROSITE" id="PS51084">
    <property type="entry name" value="HIT_2"/>
    <property type="match status" value="1"/>
</dbReference>
<dbReference type="InterPro" id="IPR011146">
    <property type="entry name" value="HIT-like"/>
</dbReference>
<comment type="caution">
    <text evidence="1">Lacks conserved residue(s) required for the propagation of feature annotation.</text>
</comment>
<evidence type="ECO:0000313" key="4">
    <source>
        <dbReference type="Proteomes" id="UP001178288"/>
    </source>
</evidence>
<dbReference type="GO" id="GO:0003824">
    <property type="term" value="F:catalytic activity"/>
    <property type="evidence" value="ECO:0007669"/>
    <property type="project" value="InterPro"/>
</dbReference>
<dbReference type="AlphaFoldDB" id="A0AA95MTV0"/>
<gene>
    <name evidence="3" type="ORF">QNH39_05140</name>
</gene>
<evidence type="ECO:0000313" key="3">
    <source>
        <dbReference type="EMBL" id="WHY87246.1"/>
    </source>
</evidence>
<reference evidence="3" key="1">
    <citation type="submission" date="2023-05" db="EMBL/GenBank/DDBJ databases">
        <title>Comparative genomics of Bacillaceae isolates and their secondary metabolite potential.</title>
        <authorList>
            <person name="Song L."/>
            <person name="Nielsen L.J."/>
            <person name="Mohite O."/>
            <person name="Xu X."/>
            <person name="Weber T."/>
            <person name="Kovacs A.T."/>
        </authorList>
    </citation>
    <scope>NUCLEOTIDE SEQUENCE</scope>
    <source>
        <strain evidence="3">XLM17</strain>
    </source>
</reference>
<accession>A0AA95MTV0</accession>
<evidence type="ECO:0000259" key="2">
    <source>
        <dbReference type="PROSITE" id="PS51084"/>
    </source>
</evidence>
<evidence type="ECO:0000256" key="1">
    <source>
        <dbReference type="PROSITE-ProRule" id="PRU00464"/>
    </source>
</evidence>